<dbReference type="EMBL" id="AFNV02000003">
    <property type="protein sequence ID" value="ERJ20533.1"/>
    <property type="molecule type" value="Genomic_DNA"/>
</dbReference>
<dbReference type="OrthoDB" id="7062850at2"/>
<organism evidence="1 2">
    <name type="scientific">Salinisphaera shabanensis E1L3A</name>
    <dbReference type="NCBI Taxonomy" id="1033802"/>
    <lineage>
        <taxon>Bacteria</taxon>
        <taxon>Pseudomonadati</taxon>
        <taxon>Pseudomonadota</taxon>
        <taxon>Gammaproteobacteria</taxon>
        <taxon>Salinisphaerales</taxon>
        <taxon>Salinisphaeraceae</taxon>
        <taxon>Salinisphaera</taxon>
    </lineage>
</organism>
<evidence type="ECO:0000313" key="2">
    <source>
        <dbReference type="Proteomes" id="UP000006242"/>
    </source>
</evidence>
<proteinExistence type="predicted"/>
<dbReference type="STRING" id="1033802.SSPSH_000643"/>
<dbReference type="AlphaFoldDB" id="U2G324"/>
<gene>
    <name evidence="1" type="ORF">SSPSH_000643</name>
</gene>
<reference evidence="1 2" key="2">
    <citation type="journal article" date="2013" name="PLoS ONE">
        <title>INDIGO - INtegrated Data Warehouse of MIcrobial GenOmes with Examples from the Red Sea Extremophiles.</title>
        <authorList>
            <person name="Alam I."/>
            <person name="Antunes A."/>
            <person name="Kamau A.A."/>
            <person name="Ba Alawi W."/>
            <person name="Kalkatawi M."/>
            <person name="Stingl U."/>
            <person name="Bajic V.B."/>
        </authorList>
    </citation>
    <scope>NUCLEOTIDE SEQUENCE [LARGE SCALE GENOMIC DNA]</scope>
    <source>
        <strain evidence="1 2">E1L3A</strain>
    </source>
</reference>
<protein>
    <submittedName>
        <fullName evidence="1">Uncharacterized protein</fullName>
    </submittedName>
</protein>
<name>U2G324_9GAMM</name>
<reference evidence="1 2" key="1">
    <citation type="journal article" date="2011" name="J. Bacteriol.">
        <title>Genome sequence of Salinisphaera shabanensis, a gammaproteobacterium from the harsh, variable environment of the brine-seawater interface of the Shaban Deep in the Red Sea.</title>
        <authorList>
            <person name="Antunes A."/>
            <person name="Alam I."/>
            <person name="Bajic V.B."/>
            <person name="Stingl U."/>
        </authorList>
    </citation>
    <scope>NUCLEOTIDE SEQUENCE [LARGE SCALE GENOMIC DNA]</scope>
    <source>
        <strain evidence="1 2">E1L3A</strain>
    </source>
</reference>
<comment type="caution">
    <text evidence="1">The sequence shown here is derived from an EMBL/GenBank/DDBJ whole genome shotgun (WGS) entry which is preliminary data.</text>
</comment>
<evidence type="ECO:0000313" key="1">
    <source>
        <dbReference type="EMBL" id="ERJ20533.1"/>
    </source>
</evidence>
<keyword evidence="2" id="KW-1185">Reference proteome</keyword>
<dbReference type="eggNOG" id="ENOG5032U57">
    <property type="taxonomic scope" value="Bacteria"/>
</dbReference>
<sequence length="224" mass="24113">MFNRIRRRVRRLIEPNAVAAAPRDTTVQLRLPSPYGGAPWLTATVAISSTPRGQGEMLRLRAHVDGAMRLPPPGAERERLALDAGSRQGLIRHGRNAAAVVARNVIERLPAQPLEQLAARRWRTWLDVQLSTAPLDGGAQALMPEPLRGIYGDGLPRSATGEPRIGVWSGPAGGSAGGIAQLALLQLDERDLGRSRRPGERSAFNLNASVAQVVEPLKGDDQSD</sequence>
<dbReference type="Proteomes" id="UP000006242">
    <property type="component" value="Unassembled WGS sequence"/>
</dbReference>
<accession>U2G324</accession>
<dbReference type="RefSeq" id="WP_006914066.1">
    <property type="nucleotide sequence ID" value="NZ_AFNV02000003.1"/>
</dbReference>